<comment type="caution">
    <text evidence="8">The sequence shown here is derived from an EMBL/GenBank/DDBJ whole genome shotgun (WGS) entry which is preliminary data.</text>
</comment>
<dbReference type="InterPro" id="IPR020930">
    <property type="entry name" value="Ribosomal_uL5_bac-type"/>
</dbReference>
<evidence type="ECO:0000313" key="8">
    <source>
        <dbReference type="EMBL" id="KAA6300437.1"/>
    </source>
</evidence>
<feature type="domain" description="Large ribosomal subunit protein bL25 L25" evidence="6">
    <location>
        <begin position="6"/>
        <end position="90"/>
    </location>
</feature>
<dbReference type="SUPFAM" id="SSF50715">
    <property type="entry name" value="Ribosomal protein L25-like"/>
    <property type="match status" value="1"/>
</dbReference>
<dbReference type="AlphaFoldDB" id="A0A5M8NVP1"/>
<keyword evidence="4 5" id="KW-0687">Ribonucleoprotein</keyword>
<gene>
    <name evidence="5" type="primary">rplY</name>
    <name evidence="5" type="synonym">ctc</name>
    <name evidence="8" type="ORF">EZS26_003415</name>
</gene>
<keyword evidence="3 5" id="KW-0689">Ribosomal protein</keyword>
<evidence type="ECO:0000256" key="2">
    <source>
        <dbReference type="ARBA" id="ARBA00022884"/>
    </source>
</evidence>
<evidence type="ECO:0000259" key="7">
    <source>
        <dbReference type="Pfam" id="PF14693"/>
    </source>
</evidence>
<dbReference type="HAMAP" id="MF_01334">
    <property type="entry name" value="Ribosomal_bL25_CTC"/>
    <property type="match status" value="1"/>
</dbReference>
<dbReference type="GO" id="GO:0008097">
    <property type="term" value="F:5S rRNA binding"/>
    <property type="evidence" value="ECO:0007669"/>
    <property type="project" value="InterPro"/>
</dbReference>
<comment type="function">
    <text evidence="5">This is one of the proteins that binds to the 5S RNA in the ribosome where it forms part of the central protuberance.</text>
</comment>
<dbReference type="GO" id="GO:0022625">
    <property type="term" value="C:cytosolic large ribosomal subunit"/>
    <property type="evidence" value="ECO:0007669"/>
    <property type="project" value="TreeGrafter"/>
</dbReference>
<dbReference type="GO" id="GO:0003735">
    <property type="term" value="F:structural constituent of ribosome"/>
    <property type="evidence" value="ECO:0007669"/>
    <property type="project" value="InterPro"/>
</dbReference>
<accession>A0A5M8NVP1</accession>
<evidence type="ECO:0000313" key="9">
    <source>
        <dbReference type="Proteomes" id="UP000324575"/>
    </source>
</evidence>
<dbReference type="Gene3D" id="2.170.120.20">
    <property type="entry name" value="Ribosomal protein L25, beta domain"/>
    <property type="match status" value="1"/>
</dbReference>
<dbReference type="InterPro" id="IPR020057">
    <property type="entry name" value="Ribosomal_bL25_b-dom"/>
</dbReference>
<name>A0A5M8NVP1_9BACT</name>
<keyword evidence="2 5" id="KW-0694">RNA-binding</keyword>
<comment type="subunit">
    <text evidence="5">Part of the 50S ribosomal subunit; part of the 5S rRNA/L5/L18/L25 subcomplex. Contacts the 5S rRNA. Binds to the 5S rRNA independently of L5 and L18.</text>
</comment>
<dbReference type="Pfam" id="PF01386">
    <property type="entry name" value="Ribosomal_L25p"/>
    <property type="match status" value="1"/>
</dbReference>
<dbReference type="GO" id="GO:0006412">
    <property type="term" value="P:translation"/>
    <property type="evidence" value="ECO:0007669"/>
    <property type="project" value="UniProtKB-UniRule"/>
</dbReference>
<evidence type="ECO:0000256" key="1">
    <source>
        <dbReference type="ARBA" id="ARBA00022730"/>
    </source>
</evidence>
<dbReference type="EMBL" id="SNRX01000082">
    <property type="protein sequence ID" value="KAA6300437.1"/>
    <property type="molecule type" value="Genomic_DNA"/>
</dbReference>
<dbReference type="InterPro" id="IPR001021">
    <property type="entry name" value="Ribosomal_bL25_long"/>
</dbReference>
<comment type="similarity">
    <text evidence="5">Belongs to the bacterial ribosomal protein bL25 family. CTC subfamily.</text>
</comment>
<dbReference type="InterPro" id="IPR011035">
    <property type="entry name" value="Ribosomal_bL25/Gln-tRNA_synth"/>
</dbReference>
<evidence type="ECO:0000256" key="4">
    <source>
        <dbReference type="ARBA" id="ARBA00023274"/>
    </source>
</evidence>
<dbReference type="CDD" id="cd00495">
    <property type="entry name" value="Ribosomal_L25_TL5_CTC"/>
    <property type="match status" value="1"/>
</dbReference>
<reference evidence="8 9" key="1">
    <citation type="submission" date="2019-03" db="EMBL/GenBank/DDBJ databases">
        <title>Single cell metagenomics reveals metabolic interactions within the superorganism composed of flagellate Streblomastix strix and complex community of Bacteroidetes bacteria on its surface.</title>
        <authorList>
            <person name="Treitli S.C."/>
            <person name="Kolisko M."/>
            <person name="Husnik F."/>
            <person name="Keeling P."/>
            <person name="Hampl V."/>
        </authorList>
    </citation>
    <scope>NUCLEOTIDE SEQUENCE [LARGE SCALE GENOMIC DNA]</scope>
    <source>
        <strain evidence="8">St1</strain>
    </source>
</reference>
<dbReference type="Gene3D" id="2.40.240.10">
    <property type="entry name" value="Ribosomal Protein L25, Chain P"/>
    <property type="match status" value="1"/>
</dbReference>
<dbReference type="InterPro" id="IPR029751">
    <property type="entry name" value="Ribosomal_L25_dom"/>
</dbReference>
<dbReference type="NCBIfam" id="NF004132">
    <property type="entry name" value="PRK05618.2-2"/>
    <property type="match status" value="1"/>
</dbReference>
<evidence type="ECO:0000256" key="3">
    <source>
        <dbReference type="ARBA" id="ARBA00022980"/>
    </source>
</evidence>
<dbReference type="InterPro" id="IPR037121">
    <property type="entry name" value="Ribosomal_bL25_C"/>
</dbReference>
<dbReference type="PANTHER" id="PTHR33284">
    <property type="entry name" value="RIBOSOMAL PROTEIN L25/GLN-TRNA SYNTHETASE, ANTI-CODON-BINDING DOMAIN-CONTAINING PROTEIN"/>
    <property type="match status" value="1"/>
</dbReference>
<feature type="domain" description="Large ribosomal subunit protein bL25 beta" evidence="7">
    <location>
        <begin position="99"/>
        <end position="178"/>
    </location>
</feature>
<proteinExistence type="inferred from homology"/>
<evidence type="ECO:0000256" key="5">
    <source>
        <dbReference type="HAMAP-Rule" id="MF_01334"/>
    </source>
</evidence>
<dbReference type="Pfam" id="PF14693">
    <property type="entry name" value="Ribosomal_TL5_C"/>
    <property type="match status" value="1"/>
</dbReference>
<dbReference type="NCBIfam" id="TIGR00731">
    <property type="entry name" value="bL25_bact_ctc"/>
    <property type="match status" value="1"/>
</dbReference>
<dbReference type="PANTHER" id="PTHR33284:SF1">
    <property type="entry name" value="RIBOSOMAL PROTEIN L25_GLN-TRNA SYNTHETASE, ANTI-CODON-BINDING DOMAIN-CONTAINING PROTEIN"/>
    <property type="match status" value="1"/>
</dbReference>
<sequence length="189" mass="20669">MKTFQLEGSKRDSIGKKAAKAYRSESLLPGVLYGGDEVIHFTVSKEGIRKLIYTPEIYIVNLTISGKSYTALLKDAQYHPVSDELLHVDFLQVFENKPVVIEIPIALEGLAEGVKAGGKLSLEMRKLKVKGLYKDFPEKLVINIEDLGLGKTIQAGSLQFDKLELLNAKDNVVAAVKLTRAARGAAAKA</sequence>
<protein>
    <recommendedName>
        <fullName evidence="5">Large ribosomal subunit protein bL25</fullName>
    </recommendedName>
    <alternativeName>
        <fullName evidence="5">General stress protein CTC</fullName>
    </alternativeName>
</protein>
<organism evidence="8 9">
    <name type="scientific">Candidatus Ordinivivax streblomastigis</name>
    <dbReference type="NCBI Taxonomy" id="2540710"/>
    <lineage>
        <taxon>Bacteria</taxon>
        <taxon>Pseudomonadati</taxon>
        <taxon>Bacteroidota</taxon>
        <taxon>Bacteroidia</taxon>
        <taxon>Bacteroidales</taxon>
        <taxon>Candidatus Ordinivivax</taxon>
    </lineage>
</organism>
<evidence type="ECO:0000259" key="6">
    <source>
        <dbReference type="Pfam" id="PF01386"/>
    </source>
</evidence>
<dbReference type="InterPro" id="IPR020056">
    <property type="entry name" value="Rbsml_bL25/Gln-tRNA_synth_N"/>
</dbReference>
<dbReference type="Proteomes" id="UP000324575">
    <property type="component" value="Unassembled WGS sequence"/>
</dbReference>
<keyword evidence="1 5" id="KW-0699">rRNA-binding</keyword>